<feature type="region of interest" description="Disordered" evidence="1">
    <location>
        <begin position="28"/>
        <end position="79"/>
    </location>
</feature>
<dbReference type="Gene3D" id="1.10.8.270">
    <property type="entry name" value="putative rabgap domain of human tbc1 domain family member 14 like domains"/>
    <property type="match status" value="1"/>
</dbReference>
<sequence length="383" mass="44710">MGTKLNTSGPAVWIQLANAQHEVEQAASQLTTASSDTDFTTPQSSIRTTSSHVRKSTSDNSFEMNKRDSDLRQQYDQRPEKVPNIAAEMEKWHAMTDRYGFLNDNYNLDITQRVYKGIPDCWRGEAWYYLVTDRLRNTSSDCELRSTYRELLSKESPYERQIDLDIPRTLRDHIMFKQRYGSGQRALFNVLRAFASYDEEVGYCQGMTNIAATILMYCEEEKAFLILVHMFLRDGLHNLYIPGFPILMESFFIQERLLKRYMPKLYNHLADLGLSSDIYSTRWYITLFAGGVVRYHTLMRIWDAYFLCGYDLFFFVAITLLKNYESRLLASDMDTCMTLLGSTMSVPDDNSFIKHVQKLFDKNVRNGTVDKLRQEYQEKHTTI</sequence>
<accession>A0ABP9XLX0</accession>
<dbReference type="Gene3D" id="1.10.10.750">
    <property type="entry name" value="Ypt/Rab-GAP domain of gyp1p, domain 1"/>
    <property type="match status" value="1"/>
</dbReference>
<dbReference type="InterPro" id="IPR000195">
    <property type="entry name" value="Rab-GAP-TBC_dom"/>
</dbReference>
<dbReference type="InterPro" id="IPR035969">
    <property type="entry name" value="Rab-GAP_TBC_sf"/>
</dbReference>
<protein>
    <recommendedName>
        <fullName evidence="2">Rab-GAP TBC domain-containing protein</fullName>
    </recommendedName>
</protein>
<proteinExistence type="predicted"/>
<feature type="compositionally biased region" description="Polar residues" evidence="1">
    <location>
        <begin position="28"/>
        <end position="51"/>
    </location>
</feature>
<dbReference type="SMART" id="SM00164">
    <property type="entry name" value="TBC"/>
    <property type="match status" value="1"/>
</dbReference>
<comment type="caution">
    <text evidence="3">The sequence shown here is derived from an EMBL/GenBank/DDBJ whole genome shotgun (WGS) entry which is preliminary data.</text>
</comment>
<keyword evidence="4" id="KW-1185">Reference proteome</keyword>
<evidence type="ECO:0000313" key="3">
    <source>
        <dbReference type="EMBL" id="GAA5795789.1"/>
    </source>
</evidence>
<dbReference type="SUPFAM" id="SSF47923">
    <property type="entry name" value="Ypt/Rab-GAP domain of gyp1p"/>
    <property type="match status" value="2"/>
</dbReference>
<organism evidence="3 4">
    <name type="scientific">Helicostylum pulchrum</name>
    <dbReference type="NCBI Taxonomy" id="562976"/>
    <lineage>
        <taxon>Eukaryota</taxon>
        <taxon>Fungi</taxon>
        <taxon>Fungi incertae sedis</taxon>
        <taxon>Mucoromycota</taxon>
        <taxon>Mucoromycotina</taxon>
        <taxon>Mucoromycetes</taxon>
        <taxon>Mucorales</taxon>
        <taxon>Mucorineae</taxon>
        <taxon>Mucoraceae</taxon>
        <taxon>Helicostylum</taxon>
    </lineage>
</organism>
<feature type="domain" description="Rab-GAP TBC" evidence="2">
    <location>
        <begin position="117"/>
        <end position="309"/>
    </location>
</feature>
<dbReference type="EMBL" id="BAABUJ010000005">
    <property type="protein sequence ID" value="GAA5795789.1"/>
    <property type="molecule type" value="Genomic_DNA"/>
</dbReference>
<dbReference type="InterPro" id="IPR050302">
    <property type="entry name" value="Rab_GAP_TBC_domain"/>
</dbReference>
<dbReference type="PANTHER" id="PTHR47219:SF9">
    <property type="entry name" value="GTPASE ACTIVATING PROTEIN AND CENTROSOME-ASSOCIATED, ISOFORM B"/>
    <property type="match status" value="1"/>
</dbReference>
<evidence type="ECO:0000259" key="2">
    <source>
        <dbReference type="PROSITE" id="PS50086"/>
    </source>
</evidence>
<gene>
    <name evidence="3" type="ORF">HPULCUR_001151</name>
</gene>
<reference evidence="3 4" key="1">
    <citation type="submission" date="2024-04" db="EMBL/GenBank/DDBJ databases">
        <title>genome sequences of Mucor flavus KT1a and Helicostylum pulchrum KT1b strains isolation_sourced from the surface of a dry-aged beef.</title>
        <authorList>
            <person name="Toyotome T."/>
            <person name="Hosono M."/>
            <person name="Torimaru M."/>
            <person name="Fukuda K."/>
            <person name="Mikami N."/>
        </authorList>
    </citation>
    <scope>NUCLEOTIDE SEQUENCE [LARGE SCALE GENOMIC DNA]</scope>
    <source>
        <strain evidence="3 4">KT1b</strain>
    </source>
</reference>
<evidence type="ECO:0000256" key="1">
    <source>
        <dbReference type="SAM" id="MobiDB-lite"/>
    </source>
</evidence>
<dbReference type="PANTHER" id="PTHR47219">
    <property type="entry name" value="RAB GTPASE-ACTIVATING PROTEIN 1-LIKE"/>
    <property type="match status" value="1"/>
</dbReference>
<name>A0ABP9XLX0_9FUNG</name>
<dbReference type="Proteomes" id="UP001476247">
    <property type="component" value="Unassembled WGS sequence"/>
</dbReference>
<dbReference type="Gene3D" id="1.10.472.80">
    <property type="entry name" value="Ypt/Rab-GAP domain of gyp1p, domain 3"/>
    <property type="match status" value="1"/>
</dbReference>
<dbReference type="PROSITE" id="PS50086">
    <property type="entry name" value="TBC_RABGAP"/>
    <property type="match status" value="1"/>
</dbReference>
<dbReference type="Pfam" id="PF00566">
    <property type="entry name" value="RabGAP-TBC"/>
    <property type="match status" value="1"/>
</dbReference>
<feature type="compositionally biased region" description="Basic and acidic residues" evidence="1">
    <location>
        <begin position="64"/>
        <end position="79"/>
    </location>
</feature>
<evidence type="ECO:0000313" key="4">
    <source>
        <dbReference type="Proteomes" id="UP001476247"/>
    </source>
</evidence>